<dbReference type="GO" id="GO:0008897">
    <property type="term" value="F:holo-[acyl-carrier-protein] synthase activity"/>
    <property type="evidence" value="ECO:0007669"/>
    <property type="project" value="InterPro"/>
</dbReference>
<gene>
    <name evidence="5" type="ORF">F4148_16450</name>
</gene>
<dbReference type="Pfam" id="PF01648">
    <property type="entry name" value="ACPS"/>
    <property type="match status" value="1"/>
</dbReference>
<dbReference type="GO" id="GO:0019878">
    <property type="term" value="P:lysine biosynthetic process via aminoadipic acid"/>
    <property type="evidence" value="ECO:0007669"/>
    <property type="project" value="TreeGrafter"/>
</dbReference>
<dbReference type="EMBL" id="VYDA01000582">
    <property type="protein sequence ID" value="MYH63271.1"/>
    <property type="molecule type" value="Genomic_DNA"/>
</dbReference>
<name>A0A6B1G595_9CHLR</name>
<proteinExistence type="inferred from homology"/>
<protein>
    <submittedName>
        <fullName evidence="5">4'-phosphopantetheinyl transferase superfamily protein</fullName>
    </submittedName>
</protein>
<dbReference type="Pfam" id="PF22624">
    <property type="entry name" value="AASDHPPT_N"/>
    <property type="match status" value="1"/>
</dbReference>
<dbReference type="GO" id="GO:0005829">
    <property type="term" value="C:cytosol"/>
    <property type="evidence" value="ECO:0007669"/>
    <property type="project" value="TreeGrafter"/>
</dbReference>
<evidence type="ECO:0000313" key="5">
    <source>
        <dbReference type="EMBL" id="MYH63271.1"/>
    </source>
</evidence>
<feature type="domain" description="4'-phosphopantetheinyl transferase" evidence="3">
    <location>
        <begin position="119"/>
        <end position="181"/>
    </location>
</feature>
<dbReference type="Gene3D" id="3.90.470.20">
    <property type="entry name" value="4'-phosphopantetheinyl transferase domain"/>
    <property type="match status" value="2"/>
</dbReference>
<evidence type="ECO:0000259" key="3">
    <source>
        <dbReference type="Pfam" id="PF01648"/>
    </source>
</evidence>
<dbReference type="InterPro" id="IPR037143">
    <property type="entry name" value="4-PPantetheinyl_Trfase_dom_sf"/>
</dbReference>
<keyword evidence="2 5" id="KW-0808">Transferase</keyword>
<dbReference type="AlphaFoldDB" id="A0A6B1G595"/>
<reference evidence="5" key="1">
    <citation type="submission" date="2019-09" db="EMBL/GenBank/DDBJ databases">
        <title>Characterisation of the sponge microbiome using genome-centric metagenomics.</title>
        <authorList>
            <person name="Engelberts J.P."/>
            <person name="Robbins S.J."/>
            <person name="De Goeij J.M."/>
            <person name="Aranda M."/>
            <person name="Bell S.C."/>
            <person name="Webster N.S."/>
        </authorList>
    </citation>
    <scope>NUCLEOTIDE SEQUENCE</scope>
    <source>
        <strain evidence="5">SB0675_bin_29</strain>
    </source>
</reference>
<dbReference type="PANTHER" id="PTHR12215">
    <property type="entry name" value="PHOSPHOPANTETHEINE TRANSFERASE"/>
    <property type="match status" value="1"/>
</dbReference>
<dbReference type="SUPFAM" id="SSF56214">
    <property type="entry name" value="4'-phosphopantetheinyl transferase"/>
    <property type="match status" value="2"/>
</dbReference>
<evidence type="ECO:0000259" key="4">
    <source>
        <dbReference type="Pfam" id="PF22624"/>
    </source>
</evidence>
<sequence>MSESEKCRPLLDEAVLHVWTFSQVVDLLDLSRQEHTLSDEEWRRVRRYSSARPARRFIVRRGLLRRILGKYLGRSPEEVRFVYNAHGKPILSPELFSDLQFSLSHSGEMVALAVGVRDPLGIDIERLRNLKVLGGTDFLESPTQEAVRFTRSATSTGSLAFIQAWTRREAVAKAEGRGLQMLPGRYEVDGMTYFLQPYSTSDDSLYRRGFHVHTLTLPAGYVGVLAARQKTPKIVYFSL</sequence>
<dbReference type="InterPro" id="IPR055066">
    <property type="entry name" value="AASDHPPT_N"/>
</dbReference>
<evidence type="ECO:0000256" key="1">
    <source>
        <dbReference type="ARBA" id="ARBA00010990"/>
    </source>
</evidence>
<dbReference type="PANTHER" id="PTHR12215:SF10">
    <property type="entry name" value="L-AMINOADIPATE-SEMIALDEHYDE DEHYDROGENASE-PHOSPHOPANTETHEINYL TRANSFERASE"/>
    <property type="match status" value="1"/>
</dbReference>
<dbReference type="InterPro" id="IPR050559">
    <property type="entry name" value="P-Pant_transferase_sf"/>
</dbReference>
<accession>A0A6B1G595</accession>
<organism evidence="5">
    <name type="scientific">Caldilineaceae bacterium SB0675_bin_29</name>
    <dbReference type="NCBI Taxonomy" id="2605266"/>
    <lineage>
        <taxon>Bacteria</taxon>
        <taxon>Bacillati</taxon>
        <taxon>Chloroflexota</taxon>
        <taxon>Caldilineae</taxon>
        <taxon>Caldilineales</taxon>
        <taxon>Caldilineaceae</taxon>
    </lineage>
</organism>
<comment type="caution">
    <text evidence="5">The sequence shown here is derived from an EMBL/GenBank/DDBJ whole genome shotgun (WGS) entry which is preliminary data.</text>
</comment>
<evidence type="ECO:0000256" key="2">
    <source>
        <dbReference type="ARBA" id="ARBA00022679"/>
    </source>
</evidence>
<feature type="domain" description="4'-phosphopantetheinyl transferase N-terminal" evidence="4">
    <location>
        <begin position="34"/>
        <end position="113"/>
    </location>
</feature>
<comment type="similarity">
    <text evidence="1">Belongs to the P-Pant transferase superfamily. Gsp/Sfp/HetI/AcpT family.</text>
</comment>
<dbReference type="InterPro" id="IPR008278">
    <property type="entry name" value="4-PPantetheinyl_Trfase_dom"/>
</dbReference>
<dbReference type="GO" id="GO:0000287">
    <property type="term" value="F:magnesium ion binding"/>
    <property type="evidence" value="ECO:0007669"/>
    <property type="project" value="InterPro"/>
</dbReference>